<feature type="transmembrane region" description="Helical" evidence="2">
    <location>
        <begin position="43"/>
        <end position="62"/>
    </location>
</feature>
<keyword evidence="4" id="KW-1185">Reference proteome</keyword>
<dbReference type="Proteomes" id="UP000732399">
    <property type="component" value="Unassembled WGS sequence"/>
</dbReference>
<dbReference type="EMBL" id="JAAVJH010000003">
    <property type="protein sequence ID" value="NJR78247.1"/>
    <property type="molecule type" value="Genomic_DNA"/>
</dbReference>
<reference evidence="3 4" key="1">
    <citation type="submission" date="2020-03" db="EMBL/GenBank/DDBJ databases">
        <authorList>
            <person name="Wang L."/>
            <person name="He N."/>
            <person name="Li Y."/>
            <person name="Fang Y."/>
            <person name="Zhang F."/>
        </authorList>
    </citation>
    <scope>NUCLEOTIDE SEQUENCE [LARGE SCALE GENOMIC DNA]</scope>
    <source>
        <strain evidence="3 4">36D10-4-7</strain>
    </source>
</reference>
<accession>A0ABX1CPE7</accession>
<evidence type="ECO:0008006" key="5">
    <source>
        <dbReference type="Google" id="ProtNLM"/>
    </source>
</evidence>
<keyword evidence="2" id="KW-1133">Transmembrane helix</keyword>
<feature type="region of interest" description="Disordered" evidence="1">
    <location>
        <begin position="68"/>
        <end position="142"/>
    </location>
</feature>
<keyword evidence="2" id="KW-0472">Membrane</keyword>
<keyword evidence="2" id="KW-0812">Transmembrane</keyword>
<evidence type="ECO:0000256" key="2">
    <source>
        <dbReference type="SAM" id="Phobius"/>
    </source>
</evidence>
<protein>
    <recommendedName>
        <fullName evidence="5">Conjugal transfer protein TrbI</fullName>
    </recommendedName>
</protein>
<name>A0ABX1CPE7_9SPHN</name>
<evidence type="ECO:0000256" key="1">
    <source>
        <dbReference type="SAM" id="MobiDB-lite"/>
    </source>
</evidence>
<evidence type="ECO:0000313" key="4">
    <source>
        <dbReference type="Proteomes" id="UP000732399"/>
    </source>
</evidence>
<proteinExistence type="predicted"/>
<comment type="caution">
    <text evidence="3">The sequence shown here is derived from an EMBL/GenBank/DDBJ whole genome shotgun (WGS) entry which is preliminary data.</text>
</comment>
<gene>
    <name evidence="3" type="ORF">HBH26_06400</name>
</gene>
<sequence length="142" mass="14066">MSGGNDAPAPAVEDGMTTSSKKRPATRPASGSSGHGKTAGRTVAIAAATAVGTVAAAVFGALKLGWLDRPLGREPGNAEHPVPDLAADAPTPGTERAPDAFRPDPTAPVPDSEREALRPATGAPPTLAAQRGEMANQTGLGG</sequence>
<organism evidence="3 4">
    <name type="scientific">Sphingomonas corticis</name>
    <dbReference type="NCBI Taxonomy" id="2722791"/>
    <lineage>
        <taxon>Bacteria</taxon>
        <taxon>Pseudomonadati</taxon>
        <taxon>Pseudomonadota</taxon>
        <taxon>Alphaproteobacteria</taxon>
        <taxon>Sphingomonadales</taxon>
        <taxon>Sphingomonadaceae</taxon>
        <taxon>Sphingomonas</taxon>
    </lineage>
</organism>
<evidence type="ECO:0000313" key="3">
    <source>
        <dbReference type="EMBL" id="NJR78247.1"/>
    </source>
</evidence>
<feature type="region of interest" description="Disordered" evidence="1">
    <location>
        <begin position="1"/>
        <end position="39"/>
    </location>
</feature>
<dbReference type="RefSeq" id="WP_168133761.1">
    <property type="nucleotide sequence ID" value="NZ_JAAVJH010000003.1"/>
</dbReference>